<gene>
    <name evidence="2" type="ORF">C683_0088</name>
</gene>
<dbReference type="RefSeq" id="WP_009488109.1">
    <property type="nucleotide sequence ID" value="NZ_AMYT01000003.1"/>
</dbReference>
<dbReference type="Proteomes" id="UP000016057">
    <property type="component" value="Unassembled WGS sequence"/>
</dbReference>
<evidence type="ECO:0000313" key="3">
    <source>
        <dbReference type="Proteomes" id="UP000016057"/>
    </source>
</evidence>
<accession>K8ZQW0</accession>
<sequence>MKQPLQYAKTKEGHWIFIEEAIPGNSYICPLCEKELRVRKTKFGQSFYHAPKKKENLWGGEGELHKAVKEKIKAWGQNHHYLVEEEWVVEERRGDLYFPPQWIVEVQCSPLSAKVLEKRHLDYQRQGYKDLWLLGPKYQRYSQWYPFLRYHPTYGYYVLRFDERQFYLQSHLEEAPYRFTCVPITIEEFLHKEKGKIMPPNRQFFQEQNKKRISAWFHRSNKEVQRLAYILYEHQMNWQEELSYLSQWINVPFYSLTEELYWKVEQKIRQPLMTYTPTPFLEEKRKQQRLKIQEI</sequence>
<keyword evidence="3" id="KW-1185">Reference proteome</keyword>
<dbReference type="eggNOG" id="COG4469">
    <property type="taxonomic scope" value="Bacteria"/>
</dbReference>
<name>K8ZQW0_9ENTE</name>
<organism evidence="2 3">
    <name type="scientific">Catellicoccus marimammalium M35/04/3</name>
    <dbReference type="NCBI Taxonomy" id="1234409"/>
    <lineage>
        <taxon>Bacteria</taxon>
        <taxon>Bacillati</taxon>
        <taxon>Bacillota</taxon>
        <taxon>Bacilli</taxon>
        <taxon>Lactobacillales</taxon>
        <taxon>Enterococcaceae</taxon>
        <taxon>Catellicoccus</taxon>
    </lineage>
</organism>
<dbReference type="InterPro" id="IPR010330">
    <property type="entry name" value="CoiA_nuc"/>
</dbReference>
<comment type="caution">
    <text evidence="2">The sequence shown here is derived from an EMBL/GenBank/DDBJ whole genome shotgun (WGS) entry which is preliminary data.</text>
</comment>
<feature type="domain" description="Competence protein CoiA nuclease-like" evidence="1">
    <location>
        <begin position="61"/>
        <end position="142"/>
    </location>
</feature>
<dbReference type="OrthoDB" id="3784230at2"/>
<dbReference type="Pfam" id="PF06054">
    <property type="entry name" value="CoiA_nuc"/>
    <property type="match status" value="1"/>
</dbReference>
<evidence type="ECO:0000259" key="1">
    <source>
        <dbReference type="Pfam" id="PF06054"/>
    </source>
</evidence>
<evidence type="ECO:0000313" key="2">
    <source>
        <dbReference type="EMBL" id="EKU27956.1"/>
    </source>
</evidence>
<protein>
    <submittedName>
        <fullName evidence="2">Competence protein CoiA</fullName>
    </submittedName>
</protein>
<dbReference type="AlphaFoldDB" id="K8ZQW0"/>
<proteinExistence type="predicted"/>
<dbReference type="STRING" id="1234409.C683_0088"/>
<reference evidence="2 3" key="1">
    <citation type="journal article" date="2013" name="Genome Announc.">
        <title>Draft Genome Sequence of Catellicoccus marimammalium, a Novel Species Commonly Found in Gull Feces.</title>
        <authorList>
            <person name="Weigand M.R."/>
            <person name="Ryu H."/>
            <person name="Bozcek L."/>
            <person name="Konstantinidis K.T."/>
            <person name="Santo Domingo J.W."/>
        </authorList>
    </citation>
    <scope>NUCLEOTIDE SEQUENCE [LARGE SCALE GENOMIC DNA]</scope>
    <source>
        <strain evidence="2 3">M35/04/3</strain>
    </source>
</reference>
<dbReference type="EMBL" id="AMYT01000003">
    <property type="protein sequence ID" value="EKU27956.1"/>
    <property type="molecule type" value="Genomic_DNA"/>
</dbReference>